<dbReference type="Proteomes" id="UP000800035">
    <property type="component" value="Unassembled WGS sequence"/>
</dbReference>
<keyword evidence="2" id="KW-1185">Reference proteome</keyword>
<accession>A0A6A5TXS1</accession>
<reference evidence="1" key="1">
    <citation type="journal article" date="2020" name="Stud. Mycol.">
        <title>101 Dothideomycetes genomes: a test case for predicting lifestyles and emergence of pathogens.</title>
        <authorList>
            <person name="Haridas S."/>
            <person name="Albert R."/>
            <person name="Binder M."/>
            <person name="Bloem J."/>
            <person name="Labutti K."/>
            <person name="Salamov A."/>
            <person name="Andreopoulos B."/>
            <person name="Baker S."/>
            <person name="Barry K."/>
            <person name="Bills G."/>
            <person name="Bluhm B."/>
            <person name="Cannon C."/>
            <person name="Castanera R."/>
            <person name="Culley D."/>
            <person name="Daum C."/>
            <person name="Ezra D."/>
            <person name="Gonzalez J."/>
            <person name="Henrissat B."/>
            <person name="Kuo A."/>
            <person name="Liang C."/>
            <person name="Lipzen A."/>
            <person name="Lutzoni F."/>
            <person name="Magnuson J."/>
            <person name="Mondo S."/>
            <person name="Nolan M."/>
            <person name="Ohm R."/>
            <person name="Pangilinan J."/>
            <person name="Park H.-J."/>
            <person name="Ramirez L."/>
            <person name="Alfaro M."/>
            <person name="Sun H."/>
            <person name="Tritt A."/>
            <person name="Yoshinaga Y."/>
            <person name="Zwiers L.-H."/>
            <person name="Turgeon B."/>
            <person name="Goodwin S."/>
            <person name="Spatafora J."/>
            <person name="Crous P."/>
            <person name="Grigoriev I."/>
        </authorList>
    </citation>
    <scope>NUCLEOTIDE SEQUENCE</scope>
    <source>
        <strain evidence="1">CBS 675.92</strain>
    </source>
</reference>
<evidence type="ECO:0000313" key="2">
    <source>
        <dbReference type="Proteomes" id="UP000800035"/>
    </source>
</evidence>
<proteinExistence type="predicted"/>
<protein>
    <submittedName>
        <fullName evidence="1">Uncharacterized protein</fullName>
    </submittedName>
</protein>
<gene>
    <name evidence="1" type="ORF">CC80DRAFT_563322</name>
</gene>
<organism evidence="1 2">
    <name type="scientific">Byssothecium circinans</name>
    <dbReference type="NCBI Taxonomy" id="147558"/>
    <lineage>
        <taxon>Eukaryota</taxon>
        <taxon>Fungi</taxon>
        <taxon>Dikarya</taxon>
        <taxon>Ascomycota</taxon>
        <taxon>Pezizomycotina</taxon>
        <taxon>Dothideomycetes</taxon>
        <taxon>Pleosporomycetidae</taxon>
        <taxon>Pleosporales</taxon>
        <taxon>Massarineae</taxon>
        <taxon>Massarinaceae</taxon>
        <taxon>Byssothecium</taxon>
    </lineage>
</organism>
<sequence>MYFNFNHLSQKLFDEGITCVCLSGVAVAIKLHCKIAADGGGLESDELEKAIVRDPSNVLWFQNYMMASLYCLKMSVLMYYRHIFFVTEGFNYNAVERWANLHVLTAILCACLPICKRLWNSLAAYSGKWINRFVDRLRSSFGAQRTGNSDKTGNVKDPYVCLGHCNGLHGPNTGASLNQPSRIYQTQPLSFPSITIISSTDGRKNTLEPP</sequence>
<dbReference type="EMBL" id="ML976992">
    <property type="protein sequence ID" value="KAF1956442.1"/>
    <property type="molecule type" value="Genomic_DNA"/>
</dbReference>
<dbReference type="AlphaFoldDB" id="A0A6A5TXS1"/>
<name>A0A6A5TXS1_9PLEO</name>
<evidence type="ECO:0000313" key="1">
    <source>
        <dbReference type="EMBL" id="KAF1956442.1"/>
    </source>
</evidence>